<dbReference type="Pfam" id="PF22668">
    <property type="entry name" value="DUF7009"/>
    <property type="match status" value="1"/>
</dbReference>
<dbReference type="Proteomes" id="UP001236663">
    <property type="component" value="Unassembled WGS sequence"/>
</dbReference>
<reference evidence="3" key="1">
    <citation type="journal article" date="2019" name="Int. J. Syst. Evol. Microbiol.">
        <title>The Global Catalogue of Microorganisms (GCM) 10K type strain sequencing project: providing services to taxonomists for standard genome sequencing and annotation.</title>
        <authorList>
            <consortium name="The Broad Institute Genomics Platform"/>
            <consortium name="The Broad Institute Genome Sequencing Center for Infectious Disease"/>
            <person name="Wu L."/>
            <person name="Ma J."/>
        </authorList>
    </citation>
    <scope>NUCLEOTIDE SEQUENCE [LARGE SCALE GENOMIC DNA]</scope>
    <source>
        <strain evidence="3">CECT 7706</strain>
    </source>
</reference>
<dbReference type="EMBL" id="JAUFQS010000047">
    <property type="protein sequence ID" value="MDN3690537.1"/>
    <property type="molecule type" value="Genomic_DNA"/>
</dbReference>
<dbReference type="InterPro" id="IPR053825">
    <property type="entry name" value="DUF7009"/>
</dbReference>
<comment type="caution">
    <text evidence="2">The sequence shown here is derived from an EMBL/GenBank/DDBJ whole genome shotgun (WGS) entry which is preliminary data.</text>
</comment>
<gene>
    <name evidence="2" type="ORF">QWZ15_22145</name>
</gene>
<keyword evidence="3" id="KW-1185">Reference proteome</keyword>
<organism evidence="2 3">
    <name type="scientific">Cyclobacterium jeungdonense</name>
    <dbReference type="NCBI Taxonomy" id="708087"/>
    <lineage>
        <taxon>Bacteria</taxon>
        <taxon>Pseudomonadati</taxon>
        <taxon>Bacteroidota</taxon>
        <taxon>Cytophagia</taxon>
        <taxon>Cytophagales</taxon>
        <taxon>Cyclobacteriaceae</taxon>
        <taxon>Cyclobacterium</taxon>
    </lineage>
</organism>
<feature type="region of interest" description="Disordered" evidence="1">
    <location>
        <begin position="108"/>
        <end position="131"/>
    </location>
</feature>
<proteinExistence type="predicted"/>
<accession>A0ABT8CEP8</accession>
<evidence type="ECO:0000256" key="1">
    <source>
        <dbReference type="SAM" id="MobiDB-lite"/>
    </source>
</evidence>
<feature type="compositionally biased region" description="Basic and acidic residues" evidence="1">
    <location>
        <begin position="122"/>
        <end position="131"/>
    </location>
</feature>
<evidence type="ECO:0000313" key="3">
    <source>
        <dbReference type="Proteomes" id="UP001236663"/>
    </source>
</evidence>
<evidence type="ECO:0000313" key="2">
    <source>
        <dbReference type="EMBL" id="MDN3690537.1"/>
    </source>
</evidence>
<name>A0ABT8CEP8_9BACT</name>
<sequence length="131" mass="15112">MKLRIHKNAIRLRLSQSEVDQIALGRPIYEELNLGEKQVLQYALIPDQTLDSILARFSDQKLEIFVPLTLSTTWAKTDEVSLNQTQNEGTLQETLILIEKDFQCLHKRPNEDESDNFPNPKTPEDYSKSVN</sequence>
<dbReference type="RefSeq" id="WP_163382984.1">
    <property type="nucleotide sequence ID" value="NZ_JAUFQS010000047.1"/>
</dbReference>
<protein>
    <submittedName>
        <fullName evidence="2">Uncharacterized protein</fullName>
    </submittedName>
</protein>